<protein>
    <recommendedName>
        <fullName evidence="2">ImpA N-terminal domain-containing protein</fullName>
    </recommendedName>
</protein>
<evidence type="ECO:0000313" key="4">
    <source>
        <dbReference type="Proteomes" id="UP001156601"/>
    </source>
</evidence>
<dbReference type="PANTHER" id="PTHR37951:SF1">
    <property type="entry name" value="TYPE VI SECRETION SYSTEM COMPONENT TSSA1"/>
    <property type="match status" value="1"/>
</dbReference>
<dbReference type="Proteomes" id="UP001156601">
    <property type="component" value="Unassembled WGS sequence"/>
</dbReference>
<sequence>MDYLQAITNPISNDSKCGLNLEDDAGFQNFFFEAQGTPERFDGQNTTPAEPPDWRDIKKRSLEYLKSTKDLKLISILSQSVLNTEGFVPFETCLNGLASLVVDEWDTVYPSLDEDDGDPLERISALGHFNDSFITSSLKQMPLATSKVLGPLNLQKIDRAIAGEDEEALSESQVRGIFSEVDTEEKAKTLSAIADSVKHLSTISQAFVERAGNEYNVNFDKALEVLNHLVSTFERFGDVSVNVEQADEQVHAPQDDTSSSTSSTSEANSQAQGAAMQNSSFSTDGALSSRKDVEKCFAMILDYYAKYEPSSPVPILVHRANKLVHLDFLEIMKDIYPDAISTLKHLGGIEEQQVTPESSSTTDSSW</sequence>
<dbReference type="Pfam" id="PF06812">
    <property type="entry name" value="ImpA_N"/>
    <property type="match status" value="1"/>
</dbReference>
<dbReference type="InterPro" id="IPR010657">
    <property type="entry name" value="ImpA_N"/>
</dbReference>
<reference evidence="3" key="1">
    <citation type="journal article" date="2014" name="Int. J. Syst. Evol. Microbiol.">
        <title>Complete genome sequence of Corynebacterium casei LMG S-19264T (=DSM 44701T), isolated from a smear-ripened cheese.</title>
        <authorList>
            <consortium name="US DOE Joint Genome Institute (JGI-PGF)"/>
            <person name="Walter F."/>
            <person name="Albersmeier A."/>
            <person name="Kalinowski J."/>
            <person name="Ruckert C."/>
        </authorList>
    </citation>
    <scope>NUCLEOTIDE SEQUENCE</scope>
    <source>
        <strain evidence="3">NBRC 110023</strain>
    </source>
</reference>
<proteinExistence type="predicted"/>
<keyword evidence="4" id="KW-1185">Reference proteome</keyword>
<dbReference type="EMBL" id="BSOT01000006">
    <property type="protein sequence ID" value="GLR71893.1"/>
    <property type="molecule type" value="Genomic_DNA"/>
</dbReference>
<reference evidence="3" key="2">
    <citation type="submission" date="2023-01" db="EMBL/GenBank/DDBJ databases">
        <title>Draft genome sequence of Agaribacter marinus strain NBRC 110023.</title>
        <authorList>
            <person name="Sun Q."/>
            <person name="Mori K."/>
        </authorList>
    </citation>
    <scope>NUCLEOTIDE SEQUENCE</scope>
    <source>
        <strain evidence="3">NBRC 110023</strain>
    </source>
</reference>
<organism evidence="3 4">
    <name type="scientific">Agaribacter marinus</name>
    <dbReference type="NCBI Taxonomy" id="1431249"/>
    <lineage>
        <taxon>Bacteria</taxon>
        <taxon>Pseudomonadati</taxon>
        <taxon>Pseudomonadota</taxon>
        <taxon>Gammaproteobacteria</taxon>
        <taxon>Alteromonadales</taxon>
        <taxon>Alteromonadaceae</taxon>
        <taxon>Agaribacter</taxon>
    </lineage>
</organism>
<gene>
    <name evidence="3" type="ORF">GCM10007852_28010</name>
</gene>
<comment type="caution">
    <text evidence="3">The sequence shown here is derived from an EMBL/GenBank/DDBJ whole genome shotgun (WGS) entry which is preliminary data.</text>
</comment>
<evidence type="ECO:0000256" key="1">
    <source>
        <dbReference type="SAM" id="MobiDB-lite"/>
    </source>
</evidence>
<evidence type="ECO:0000313" key="3">
    <source>
        <dbReference type="EMBL" id="GLR71893.1"/>
    </source>
</evidence>
<feature type="region of interest" description="Disordered" evidence="1">
    <location>
        <begin position="248"/>
        <end position="286"/>
    </location>
</feature>
<dbReference type="NCBIfam" id="TIGR03363">
    <property type="entry name" value="VI_chp_8"/>
    <property type="match status" value="1"/>
</dbReference>
<dbReference type="InterPro" id="IPR017740">
    <property type="entry name" value="TssA-like"/>
</dbReference>
<accession>A0AA37SXU9</accession>
<dbReference type="AlphaFoldDB" id="A0AA37SXU9"/>
<dbReference type="RefSeq" id="WP_284218227.1">
    <property type="nucleotide sequence ID" value="NZ_BSOT01000006.1"/>
</dbReference>
<evidence type="ECO:0000259" key="2">
    <source>
        <dbReference type="Pfam" id="PF06812"/>
    </source>
</evidence>
<dbReference type="PANTHER" id="PTHR37951">
    <property type="entry name" value="CYTOPLASMIC PROTEIN-RELATED"/>
    <property type="match status" value="1"/>
</dbReference>
<feature type="compositionally biased region" description="Polar residues" evidence="1">
    <location>
        <begin position="266"/>
        <end position="286"/>
    </location>
</feature>
<name>A0AA37SXU9_9ALTE</name>
<feature type="domain" description="ImpA N-terminal" evidence="2">
    <location>
        <begin position="9"/>
        <end position="130"/>
    </location>
</feature>